<dbReference type="EMBL" id="ASTJ01000026">
    <property type="protein sequence ID" value="EPC02166.1"/>
    <property type="molecule type" value="Genomic_DNA"/>
</dbReference>
<dbReference type="AlphaFoldDB" id="S2LBQ5"/>
<protein>
    <submittedName>
        <fullName evidence="2">Uncharacterized protein</fullName>
    </submittedName>
</protein>
<reference evidence="2 3" key="1">
    <citation type="journal article" date="2013" name="Genome Announc.">
        <title>Draft genome sequence of the moderately halophilic gammaproteobacterium Halomonas anticariensis FP35.</title>
        <authorList>
            <person name="Tahrioui A."/>
            <person name="Quesada E."/>
            <person name="Llamas I."/>
        </authorList>
    </citation>
    <scope>NUCLEOTIDE SEQUENCE [LARGE SCALE GENOMIC DNA]</scope>
    <source>
        <strain evidence="3">DSM 16096 / CECT 5854 / LMG 22089 / FP35</strain>
    </source>
</reference>
<feature type="region of interest" description="Disordered" evidence="1">
    <location>
        <begin position="21"/>
        <end position="62"/>
    </location>
</feature>
<feature type="compositionally biased region" description="Low complexity" evidence="1">
    <location>
        <begin position="52"/>
        <end position="62"/>
    </location>
</feature>
<evidence type="ECO:0000256" key="1">
    <source>
        <dbReference type="SAM" id="MobiDB-lite"/>
    </source>
</evidence>
<sequence length="62" mass="6887">MNANASVERLDEIPLSVHPDLHLRTRTPGRTGPTLLMTAGVGSRHLPWKQANQNNETQNNET</sequence>
<evidence type="ECO:0000313" key="3">
    <source>
        <dbReference type="Proteomes" id="UP000014463"/>
    </source>
</evidence>
<name>S2LBQ5_LITA3</name>
<organism evidence="2 3">
    <name type="scientific">Litchfieldella anticariensis (strain DSM 16096 / CECT 5854 / CIP 108499 / LMG 22089 / FP35)</name>
    <name type="common">Halomonas anticariensis</name>
    <dbReference type="NCBI Taxonomy" id="1121939"/>
    <lineage>
        <taxon>Bacteria</taxon>
        <taxon>Pseudomonadati</taxon>
        <taxon>Pseudomonadota</taxon>
        <taxon>Gammaproteobacteria</taxon>
        <taxon>Oceanospirillales</taxon>
        <taxon>Halomonadaceae</taxon>
        <taxon>Litchfieldella</taxon>
    </lineage>
</organism>
<evidence type="ECO:0000313" key="2">
    <source>
        <dbReference type="EMBL" id="EPC02166.1"/>
    </source>
</evidence>
<gene>
    <name evidence="2" type="ORF">L861_15770</name>
</gene>
<proteinExistence type="predicted"/>
<dbReference type="Proteomes" id="UP000014463">
    <property type="component" value="Unassembled WGS sequence"/>
</dbReference>
<comment type="caution">
    <text evidence="2">The sequence shown here is derived from an EMBL/GenBank/DDBJ whole genome shotgun (WGS) entry which is preliminary data.</text>
</comment>
<feature type="compositionally biased region" description="Low complexity" evidence="1">
    <location>
        <begin position="26"/>
        <end position="36"/>
    </location>
</feature>
<dbReference type="STRING" id="1121939.L861_15770"/>
<dbReference type="PATRIC" id="fig|1121939.11.peg.2328"/>
<dbReference type="RefSeq" id="WP_016416836.1">
    <property type="nucleotide sequence ID" value="NZ_AUAB01000030.1"/>
</dbReference>
<accession>S2LBQ5</accession>
<keyword evidence="3" id="KW-1185">Reference proteome</keyword>